<keyword evidence="7" id="KW-0139">CF(1)</keyword>
<evidence type="ECO:0000256" key="8">
    <source>
        <dbReference type="ARBA" id="ARBA00023310"/>
    </source>
</evidence>
<evidence type="ECO:0000256" key="4">
    <source>
        <dbReference type="ARBA" id="ARBA00022448"/>
    </source>
</evidence>
<dbReference type="GO" id="GO:0045259">
    <property type="term" value="C:proton-transporting ATP synthase complex"/>
    <property type="evidence" value="ECO:0007669"/>
    <property type="project" value="UniProtKB-KW"/>
</dbReference>
<dbReference type="InterPro" id="IPR024037">
    <property type="entry name" value="Alt_ATP_synth_F1_esu"/>
</dbReference>
<dbReference type="NCBIfam" id="TIGR03166">
    <property type="entry name" value="alt_F1F0_F1_eps"/>
    <property type="match status" value="1"/>
</dbReference>
<dbReference type="NCBIfam" id="NF004871">
    <property type="entry name" value="PRK06228.1"/>
    <property type="match status" value="1"/>
</dbReference>
<protein>
    <submittedName>
        <fullName evidence="10">ATP synthase F1, epsilon subunit</fullName>
    </submittedName>
</protein>
<feature type="domain" description="ATP synthase F1 complex delta/epsilon subunit N-terminal" evidence="9">
    <location>
        <begin position="1"/>
        <end position="80"/>
    </location>
</feature>
<sequence>MRVKILLPTSIFLDQEVRKIVAEGMGGSFCLLPRHIDYTNALVPGIVTLESDDGQIAYYAVSEGILVKIGHQVLISVRDAVRGDTLEELKQAVDNQFLQSMKQEEASRTALKKLEADTIRRFMELGERVR</sequence>
<dbReference type="SUPFAM" id="SSF51344">
    <property type="entry name" value="Epsilon subunit of F1F0-ATP synthase N-terminal domain"/>
    <property type="match status" value="1"/>
</dbReference>
<keyword evidence="11" id="KW-1185">Reference proteome</keyword>
<keyword evidence="4" id="KW-0813">Transport</keyword>
<evidence type="ECO:0000313" key="10">
    <source>
        <dbReference type="EMBL" id="ADW17428.1"/>
    </source>
</evidence>
<dbReference type="EMBL" id="CP002364">
    <property type="protein sequence ID" value="ADW17428.1"/>
    <property type="molecule type" value="Genomic_DNA"/>
</dbReference>
<dbReference type="KEGG" id="dpr:Despr_1264"/>
<dbReference type="PANTHER" id="PTHR13822:SF10">
    <property type="entry name" value="ATP SYNTHASE EPSILON CHAIN, CHLOROPLASTIC"/>
    <property type="match status" value="1"/>
</dbReference>
<evidence type="ECO:0000313" key="11">
    <source>
        <dbReference type="Proteomes" id="UP000006365"/>
    </source>
</evidence>
<evidence type="ECO:0000256" key="1">
    <source>
        <dbReference type="ARBA" id="ARBA00003543"/>
    </source>
</evidence>
<evidence type="ECO:0000256" key="2">
    <source>
        <dbReference type="ARBA" id="ARBA00004184"/>
    </source>
</evidence>
<dbReference type="AlphaFoldDB" id="A0A7U3YL69"/>
<organism evidence="10 11">
    <name type="scientific">Desulfobulbus propionicus (strain ATCC 33891 / DSM 2032 / VKM B-1956 / 1pr3)</name>
    <dbReference type="NCBI Taxonomy" id="577650"/>
    <lineage>
        <taxon>Bacteria</taxon>
        <taxon>Pseudomonadati</taxon>
        <taxon>Thermodesulfobacteriota</taxon>
        <taxon>Desulfobulbia</taxon>
        <taxon>Desulfobulbales</taxon>
        <taxon>Desulfobulbaceae</taxon>
        <taxon>Desulfobulbus</taxon>
    </lineage>
</organism>
<dbReference type="InterPro" id="IPR036771">
    <property type="entry name" value="ATPsynth_dsu/esu_N"/>
</dbReference>
<keyword evidence="6" id="KW-0472">Membrane</keyword>
<dbReference type="RefSeq" id="WP_015723970.1">
    <property type="nucleotide sequence ID" value="NC_014972.1"/>
</dbReference>
<evidence type="ECO:0000256" key="3">
    <source>
        <dbReference type="ARBA" id="ARBA00005712"/>
    </source>
</evidence>
<dbReference type="GO" id="GO:0012505">
    <property type="term" value="C:endomembrane system"/>
    <property type="evidence" value="ECO:0007669"/>
    <property type="project" value="UniProtKB-SubCell"/>
</dbReference>
<evidence type="ECO:0000256" key="5">
    <source>
        <dbReference type="ARBA" id="ARBA00023065"/>
    </source>
</evidence>
<keyword evidence="8" id="KW-0066">ATP synthesis</keyword>
<keyword evidence="5" id="KW-0406">Ion transport</keyword>
<dbReference type="CDD" id="cd12152">
    <property type="entry name" value="F1-ATPase_delta"/>
    <property type="match status" value="1"/>
</dbReference>
<name>A0A7U3YL69_DESPD</name>
<dbReference type="Pfam" id="PF02823">
    <property type="entry name" value="ATP-synt_DE_N"/>
    <property type="match status" value="1"/>
</dbReference>
<evidence type="ECO:0000256" key="6">
    <source>
        <dbReference type="ARBA" id="ARBA00023136"/>
    </source>
</evidence>
<proteinExistence type="inferred from homology"/>
<gene>
    <name evidence="10" type="ordered locus">Despr_1264</name>
</gene>
<comment type="similarity">
    <text evidence="3">Belongs to the ATPase epsilon chain family.</text>
</comment>
<reference evidence="10 11" key="1">
    <citation type="journal article" date="2011" name="Stand. Genomic Sci.">
        <title>Complete genome sequence of Desulfobulbus propionicus type strain (1pr3).</title>
        <authorList>
            <person name="Pagani I."/>
            <person name="Lapidus A."/>
            <person name="Nolan M."/>
            <person name="Lucas S."/>
            <person name="Hammon N."/>
            <person name="Deshpande S."/>
            <person name="Cheng J.F."/>
            <person name="Chertkov O."/>
            <person name="Davenport K."/>
            <person name="Tapia R."/>
            <person name="Han C."/>
            <person name="Goodwin L."/>
            <person name="Pitluck S."/>
            <person name="Liolios K."/>
            <person name="Mavromatis K."/>
            <person name="Ivanova N."/>
            <person name="Mikhailova N."/>
            <person name="Pati A."/>
            <person name="Chen A."/>
            <person name="Palaniappan K."/>
            <person name="Land M."/>
            <person name="Hauser L."/>
            <person name="Chang Y.J."/>
            <person name="Jeffries C.D."/>
            <person name="Detter J.C."/>
            <person name="Brambilla E."/>
            <person name="Kannan K.P."/>
            <person name="Djao O.D."/>
            <person name="Rohde M."/>
            <person name="Pukall R."/>
            <person name="Spring S."/>
            <person name="Goker M."/>
            <person name="Sikorski J."/>
            <person name="Woyke T."/>
            <person name="Bristow J."/>
            <person name="Eisen J.A."/>
            <person name="Markowitz V."/>
            <person name="Hugenholtz P."/>
            <person name="Kyrpides N.C."/>
            <person name="Klenk H.P."/>
        </authorList>
    </citation>
    <scope>NUCLEOTIDE SEQUENCE [LARGE SCALE GENOMIC DNA]</scope>
    <source>
        <strain evidence="11">ATCC 33891 / DSM 2032 / 1pr3</strain>
    </source>
</reference>
<comment type="subcellular location">
    <subcellularLocation>
        <location evidence="2">Endomembrane system</location>
        <topology evidence="2">Peripheral membrane protein</topology>
    </subcellularLocation>
</comment>
<accession>A0A7U3YL69</accession>
<dbReference type="InterPro" id="IPR001469">
    <property type="entry name" value="ATP_synth_F1_dsu/esu"/>
</dbReference>
<dbReference type="Gene3D" id="2.60.15.10">
    <property type="entry name" value="F0F1 ATP synthase delta/epsilon subunit, N-terminal"/>
    <property type="match status" value="1"/>
</dbReference>
<comment type="function">
    <text evidence="1">Produces ATP from ADP in the presence of a proton gradient across the membrane.</text>
</comment>
<dbReference type="Proteomes" id="UP000006365">
    <property type="component" value="Chromosome"/>
</dbReference>
<evidence type="ECO:0000256" key="7">
    <source>
        <dbReference type="ARBA" id="ARBA00023196"/>
    </source>
</evidence>
<dbReference type="GO" id="GO:0046933">
    <property type="term" value="F:proton-transporting ATP synthase activity, rotational mechanism"/>
    <property type="evidence" value="ECO:0007669"/>
    <property type="project" value="InterPro"/>
</dbReference>
<dbReference type="PANTHER" id="PTHR13822">
    <property type="entry name" value="ATP SYNTHASE DELTA/EPSILON CHAIN"/>
    <property type="match status" value="1"/>
</dbReference>
<evidence type="ECO:0000259" key="9">
    <source>
        <dbReference type="Pfam" id="PF02823"/>
    </source>
</evidence>
<dbReference type="InterPro" id="IPR020546">
    <property type="entry name" value="ATP_synth_F1_dsu/esu_N"/>
</dbReference>